<dbReference type="AlphaFoldDB" id="A0A918ACP2"/>
<organism evidence="5 6">
    <name type="scientific">Nonomuraea glycinis</name>
    <dbReference type="NCBI Taxonomy" id="2047744"/>
    <lineage>
        <taxon>Bacteria</taxon>
        <taxon>Bacillati</taxon>
        <taxon>Actinomycetota</taxon>
        <taxon>Actinomycetes</taxon>
        <taxon>Streptosporangiales</taxon>
        <taxon>Streptosporangiaceae</taxon>
        <taxon>Nonomuraea</taxon>
    </lineage>
</organism>
<gene>
    <name evidence="5" type="ORF">GCM10012278_64870</name>
</gene>
<dbReference type="InterPro" id="IPR015168">
    <property type="entry name" value="SsuA/THI5"/>
</dbReference>
<keyword evidence="3" id="KW-0732">Signal</keyword>
<comment type="subcellular location">
    <subcellularLocation>
        <location evidence="1">Periplasm</location>
    </subcellularLocation>
</comment>
<evidence type="ECO:0000313" key="5">
    <source>
        <dbReference type="EMBL" id="GGP13371.1"/>
    </source>
</evidence>
<name>A0A918ACP2_9ACTN</name>
<evidence type="ECO:0000256" key="1">
    <source>
        <dbReference type="ARBA" id="ARBA00004418"/>
    </source>
</evidence>
<accession>A0A918ACP2</accession>
<protein>
    <recommendedName>
        <fullName evidence="4">SsuA/THI5-like domain-containing protein</fullName>
    </recommendedName>
</protein>
<evidence type="ECO:0000256" key="2">
    <source>
        <dbReference type="ARBA" id="ARBA00010742"/>
    </source>
</evidence>
<keyword evidence="6" id="KW-1185">Reference proteome</keyword>
<evidence type="ECO:0000313" key="6">
    <source>
        <dbReference type="Proteomes" id="UP000660745"/>
    </source>
</evidence>
<evidence type="ECO:0000256" key="3">
    <source>
        <dbReference type="ARBA" id="ARBA00022729"/>
    </source>
</evidence>
<dbReference type="Gene3D" id="3.40.190.10">
    <property type="entry name" value="Periplasmic binding protein-like II"/>
    <property type="match status" value="2"/>
</dbReference>
<dbReference type="SUPFAM" id="SSF53850">
    <property type="entry name" value="Periplasmic binding protein-like II"/>
    <property type="match status" value="1"/>
</dbReference>
<comment type="caution">
    <text evidence="5">The sequence shown here is derived from an EMBL/GenBank/DDBJ whole genome shotgun (WGS) entry which is preliminary data.</text>
</comment>
<dbReference type="PANTHER" id="PTHR30024">
    <property type="entry name" value="ALIPHATIC SULFONATES-BINDING PROTEIN-RELATED"/>
    <property type="match status" value="1"/>
</dbReference>
<dbReference type="EMBL" id="BMNK01000014">
    <property type="protein sequence ID" value="GGP13371.1"/>
    <property type="molecule type" value="Genomic_DNA"/>
</dbReference>
<evidence type="ECO:0000259" key="4">
    <source>
        <dbReference type="Pfam" id="PF09084"/>
    </source>
</evidence>
<dbReference type="GO" id="GO:0042597">
    <property type="term" value="C:periplasmic space"/>
    <property type="evidence" value="ECO:0007669"/>
    <property type="project" value="UniProtKB-SubCell"/>
</dbReference>
<dbReference type="Proteomes" id="UP000660745">
    <property type="component" value="Unassembled WGS sequence"/>
</dbReference>
<feature type="domain" description="SsuA/THI5-like" evidence="4">
    <location>
        <begin position="45"/>
        <end position="256"/>
    </location>
</feature>
<sequence length="321" mass="33304">MAAVFTLVGSLAACGGDDSASTAATGGPIKITISTVAADSGAQGFLAKEKGFFTAQGLDVDVKIVAGVPELAAAVQSGGSQFALTSPASIASASASGIPFRIVAGGLLYTKEKPGVWLMIGDKATDVKELKDLGGKSIATNALNTLPHLSTLAALDDAGVDVKTVNFVTLNFPAIGQALESGQVPAGAVVSPFYDQQEAAKIAHRLVSPYDSVNNGKDFLNTTWFAKEDYIADNAAVVEKFRAAMKATNAWANDPANEAERKSILQKYTELPDDAINALELALYGDETTPDLVQPLLDVMVRFGALKEPIKAETIIAADGK</sequence>
<comment type="similarity">
    <text evidence="2">Belongs to the bacterial solute-binding protein SsuA/TauA family.</text>
</comment>
<dbReference type="Pfam" id="PF09084">
    <property type="entry name" value="NMT1"/>
    <property type="match status" value="1"/>
</dbReference>
<reference evidence="5" key="1">
    <citation type="journal article" date="2014" name="Int. J. Syst. Evol. Microbiol.">
        <title>Complete genome sequence of Corynebacterium casei LMG S-19264T (=DSM 44701T), isolated from a smear-ripened cheese.</title>
        <authorList>
            <consortium name="US DOE Joint Genome Institute (JGI-PGF)"/>
            <person name="Walter F."/>
            <person name="Albersmeier A."/>
            <person name="Kalinowski J."/>
            <person name="Ruckert C."/>
        </authorList>
    </citation>
    <scope>NUCLEOTIDE SEQUENCE</scope>
    <source>
        <strain evidence="5">CGMCC 4.7430</strain>
    </source>
</reference>
<proteinExistence type="inferred from homology"/>
<dbReference type="GO" id="GO:0042918">
    <property type="term" value="P:alkanesulfonate transmembrane transport"/>
    <property type="evidence" value="ECO:0007669"/>
    <property type="project" value="TreeGrafter"/>
</dbReference>
<dbReference type="PANTHER" id="PTHR30024:SF47">
    <property type="entry name" value="TAURINE-BINDING PERIPLASMIC PROTEIN"/>
    <property type="match status" value="1"/>
</dbReference>
<reference evidence="5" key="2">
    <citation type="submission" date="2020-09" db="EMBL/GenBank/DDBJ databases">
        <authorList>
            <person name="Sun Q."/>
            <person name="Zhou Y."/>
        </authorList>
    </citation>
    <scope>NUCLEOTIDE SEQUENCE</scope>
    <source>
        <strain evidence="5">CGMCC 4.7430</strain>
    </source>
</reference>